<gene>
    <name evidence="2" type="ORF">TRIUR3_01443</name>
</gene>
<reference evidence="2" key="1">
    <citation type="journal article" date="2013" name="Nature">
        <title>Draft genome of the wheat A-genome progenitor Triticum urartu.</title>
        <authorList>
            <person name="Ling H.Q."/>
            <person name="Zhao S."/>
            <person name="Liu D."/>
            <person name="Wang J."/>
            <person name="Sun H."/>
            <person name="Zhang C."/>
            <person name="Fan H."/>
            <person name="Li D."/>
            <person name="Dong L."/>
            <person name="Tao Y."/>
            <person name="Gao C."/>
            <person name="Wu H."/>
            <person name="Li Y."/>
            <person name="Cui Y."/>
            <person name="Guo X."/>
            <person name="Zheng S."/>
            <person name="Wang B."/>
            <person name="Yu K."/>
            <person name="Liang Q."/>
            <person name="Yang W."/>
            <person name="Lou X."/>
            <person name="Chen J."/>
            <person name="Feng M."/>
            <person name="Jian J."/>
            <person name="Zhang X."/>
            <person name="Luo G."/>
            <person name="Jiang Y."/>
            <person name="Liu J."/>
            <person name="Wang Z."/>
            <person name="Sha Y."/>
            <person name="Zhang B."/>
            <person name="Wu H."/>
            <person name="Tang D."/>
            <person name="Shen Q."/>
            <person name="Xue P."/>
            <person name="Zou S."/>
            <person name="Wang X."/>
            <person name="Liu X."/>
            <person name="Wang F."/>
            <person name="Yang Y."/>
            <person name="An X."/>
            <person name="Dong Z."/>
            <person name="Zhang K."/>
            <person name="Zhang X."/>
            <person name="Luo M.C."/>
            <person name="Dvorak J."/>
            <person name="Tong Y."/>
            <person name="Wang J."/>
            <person name="Yang H."/>
            <person name="Li Z."/>
            <person name="Wang D."/>
            <person name="Zhang A."/>
            <person name="Wang J."/>
        </authorList>
    </citation>
    <scope>NUCLEOTIDE SEQUENCE</scope>
</reference>
<dbReference type="EMBL" id="KD234844">
    <property type="protein sequence ID" value="EMS50106.1"/>
    <property type="molecule type" value="Genomic_DNA"/>
</dbReference>
<dbReference type="AlphaFoldDB" id="M7YSR4"/>
<organism evidence="2">
    <name type="scientific">Triticum urartu</name>
    <name type="common">Red wild einkorn</name>
    <name type="synonym">Crithodium urartu</name>
    <dbReference type="NCBI Taxonomy" id="4572"/>
    <lineage>
        <taxon>Eukaryota</taxon>
        <taxon>Viridiplantae</taxon>
        <taxon>Streptophyta</taxon>
        <taxon>Embryophyta</taxon>
        <taxon>Tracheophyta</taxon>
        <taxon>Spermatophyta</taxon>
        <taxon>Magnoliopsida</taxon>
        <taxon>Liliopsida</taxon>
        <taxon>Poales</taxon>
        <taxon>Poaceae</taxon>
        <taxon>BOP clade</taxon>
        <taxon>Pooideae</taxon>
        <taxon>Triticodae</taxon>
        <taxon>Triticeae</taxon>
        <taxon>Triticinae</taxon>
        <taxon>Triticum</taxon>
    </lineage>
</organism>
<evidence type="ECO:0000256" key="1">
    <source>
        <dbReference type="SAM" id="MobiDB-lite"/>
    </source>
</evidence>
<sequence length="257" mass="27950">MAQIERGSTGAREAVRPRRDASPTRSVQSIDRVNPEAPGWTKRCEVKAPLIVNCFSSATYATYMQSAFFFREVVYLVSHLAYRTTDINLQDASEMTDLKMSMYVLKIQALSRECATRPGTMSFSDERSGAVDRCTVSDLPLAAVICLFIRGLCAECMETQLAAVICLFIRLCAERMETQLPAQVDGVMGEGEVIQLMAAEMGMHGTEGIIFTKSGWLCARGGVGGEIFMAAGVDAVTGTDDMHGPHGLRNIAEPSSE</sequence>
<accession>M7YSR4</accession>
<feature type="region of interest" description="Disordered" evidence="1">
    <location>
        <begin position="1"/>
        <end position="34"/>
    </location>
</feature>
<protein>
    <submittedName>
        <fullName evidence="2">Uncharacterized protein</fullName>
    </submittedName>
</protein>
<name>M7YSR4_TRIUA</name>
<evidence type="ECO:0000313" key="2">
    <source>
        <dbReference type="EMBL" id="EMS50106.1"/>
    </source>
</evidence>
<proteinExistence type="predicted"/>
<feature type="compositionally biased region" description="Basic and acidic residues" evidence="1">
    <location>
        <begin position="13"/>
        <end position="22"/>
    </location>
</feature>